<evidence type="ECO:0000313" key="3">
    <source>
        <dbReference type="RefSeq" id="XP_013930513.1"/>
    </source>
</evidence>
<sequence length="109" mass="11853">MALPRGSTGNQPNPRERLRFRTLDTGIKTKASDDGDAPPAKRAPIFYGSLEEKERERILKGESAMMGKEAVKAAIEAGNINISTGKMKPSDQENIKVWAVIFSPPLGLS</sequence>
<dbReference type="RefSeq" id="XP_013930513.1">
    <property type="nucleotide sequence ID" value="XM_014075038.1"/>
</dbReference>
<dbReference type="Proteomes" id="UP000504617">
    <property type="component" value="Unplaced"/>
</dbReference>
<keyword evidence="3" id="KW-0687">Ribonucleoprotein</keyword>
<gene>
    <name evidence="3" type="primary">PRPF4</name>
</gene>
<accession>A0A6I9Z0J2</accession>
<evidence type="ECO:0000313" key="2">
    <source>
        <dbReference type="Proteomes" id="UP000504617"/>
    </source>
</evidence>
<protein>
    <submittedName>
        <fullName evidence="3">U4/U6 small nuclear ribonucleoprotein Prp4</fullName>
    </submittedName>
</protein>
<evidence type="ECO:0000256" key="1">
    <source>
        <dbReference type="SAM" id="MobiDB-lite"/>
    </source>
</evidence>
<dbReference type="GO" id="GO:1990904">
    <property type="term" value="C:ribonucleoprotein complex"/>
    <property type="evidence" value="ECO:0007669"/>
    <property type="project" value="UniProtKB-KW"/>
</dbReference>
<dbReference type="AlphaFoldDB" id="A0A6I9Z0J2"/>
<feature type="region of interest" description="Disordered" evidence="1">
    <location>
        <begin position="1"/>
        <end position="47"/>
    </location>
</feature>
<proteinExistence type="predicted"/>
<dbReference type="OrthoDB" id="540662at2759"/>
<reference evidence="3" key="1">
    <citation type="submission" date="2025-08" db="UniProtKB">
        <authorList>
            <consortium name="RefSeq"/>
        </authorList>
    </citation>
    <scope>IDENTIFICATION</scope>
    <source>
        <tissue evidence="3">Skeletal muscle</tissue>
    </source>
</reference>
<dbReference type="GeneID" id="106556073"/>
<organism evidence="2 3">
    <name type="scientific">Thamnophis sirtalis</name>
    <dbReference type="NCBI Taxonomy" id="35019"/>
    <lineage>
        <taxon>Eukaryota</taxon>
        <taxon>Metazoa</taxon>
        <taxon>Chordata</taxon>
        <taxon>Craniata</taxon>
        <taxon>Vertebrata</taxon>
        <taxon>Euteleostomi</taxon>
        <taxon>Lepidosauria</taxon>
        <taxon>Squamata</taxon>
        <taxon>Bifurcata</taxon>
        <taxon>Unidentata</taxon>
        <taxon>Episquamata</taxon>
        <taxon>Toxicofera</taxon>
        <taxon>Serpentes</taxon>
        <taxon>Colubroidea</taxon>
        <taxon>Colubridae</taxon>
        <taxon>Natricinae</taxon>
        <taxon>Thamnophis</taxon>
    </lineage>
</organism>
<dbReference type="CTD" id="9128"/>
<dbReference type="KEGG" id="tsr:106556073"/>
<name>A0A6I9Z0J2_9SAUR</name>
<keyword evidence="2" id="KW-1185">Reference proteome</keyword>